<evidence type="ECO:0000313" key="1">
    <source>
        <dbReference type="EMBL" id="EGZ22046.1"/>
    </source>
</evidence>
<keyword evidence="2" id="KW-1185">Reference proteome</keyword>
<dbReference type="EMBL" id="JH159153">
    <property type="protein sequence ID" value="EGZ22046.1"/>
    <property type="molecule type" value="Genomic_DNA"/>
</dbReference>
<organism evidence="1 2">
    <name type="scientific">Phytophthora sojae (strain P6497)</name>
    <name type="common">Soybean stem and root rot agent</name>
    <name type="synonym">Phytophthora megasperma f. sp. glycines</name>
    <dbReference type="NCBI Taxonomy" id="1094619"/>
    <lineage>
        <taxon>Eukaryota</taxon>
        <taxon>Sar</taxon>
        <taxon>Stramenopiles</taxon>
        <taxon>Oomycota</taxon>
        <taxon>Peronosporomycetes</taxon>
        <taxon>Peronosporales</taxon>
        <taxon>Peronosporaceae</taxon>
        <taxon>Phytophthora</taxon>
    </lineage>
</organism>
<proteinExistence type="predicted"/>
<gene>
    <name evidence="1" type="ORF">PHYSODRAFT_489195</name>
</gene>
<feature type="non-terminal residue" evidence="1">
    <location>
        <position position="1"/>
    </location>
</feature>
<reference evidence="1 2" key="1">
    <citation type="journal article" date="2006" name="Science">
        <title>Phytophthora genome sequences uncover evolutionary origins and mechanisms of pathogenesis.</title>
        <authorList>
            <person name="Tyler B.M."/>
            <person name="Tripathy S."/>
            <person name="Zhang X."/>
            <person name="Dehal P."/>
            <person name="Jiang R.H."/>
            <person name="Aerts A."/>
            <person name="Arredondo F.D."/>
            <person name="Baxter L."/>
            <person name="Bensasson D."/>
            <person name="Beynon J.L."/>
            <person name="Chapman J."/>
            <person name="Damasceno C.M."/>
            <person name="Dorrance A.E."/>
            <person name="Dou D."/>
            <person name="Dickerman A.W."/>
            <person name="Dubchak I.L."/>
            <person name="Garbelotto M."/>
            <person name="Gijzen M."/>
            <person name="Gordon S.G."/>
            <person name="Govers F."/>
            <person name="Grunwald N.J."/>
            <person name="Huang W."/>
            <person name="Ivors K.L."/>
            <person name="Jones R.W."/>
            <person name="Kamoun S."/>
            <person name="Krampis K."/>
            <person name="Lamour K.H."/>
            <person name="Lee M.K."/>
            <person name="McDonald W.H."/>
            <person name="Medina M."/>
            <person name="Meijer H.J."/>
            <person name="Nordberg E.K."/>
            <person name="Maclean D.J."/>
            <person name="Ospina-Giraldo M.D."/>
            <person name="Morris P.F."/>
            <person name="Phuntumart V."/>
            <person name="Putnam N.H."/>
            <person name="Rash S."/>
            <person name="Rose J.K."/>
            <person name="Sakihama Y."/>
            <person name="Salamov A.A."/>
            <person name="Savidor A."/>
            <person name="Scheuring C.F."/>
            <person name="Smith B.M."/>
            <person name="Sobral B.W."/>
            <person name="Terry A."/>
            <person name="Torto-Alalibo T.A."/>
            <person name="Win J."/>
            <person name="Xu Z."/>
            <person name="Zhang H."/>
            <person name="Grigoriev I.V."/>
            <person name="Rokhsar D.S."/>
            <person name="Boore J.L."/>
        </authorList>
    </citation>
    <scope>NUCLEOTIDE SEQUENCE [LARGE SCALE GENOMIC DNA]</scope>
    <source>
        <strain evidence="1 2">P6497</strain>
    </source>
</reference>
<dbReference type="GeneID" id="20656394"/>
<dbReference type="AlphaFoldDB" id="G4ZB80"/>
<dbReference type="SMR" id="G4ZB80"/>
<sequence>KETCKANRTGNNSYVREVDNSLWAILNDAFASRAGLSREVILGTNLDNDDDASAEKSEASANQFQESTAMLQRQHEPTRRFREMQLQLLKRFVDRQ</sequence>
<accession>G4ZB80</accession>
<dbReference type="InParanoid" id="G4ZB80"/>
<name>G4ZB80_PHYSP</name>
<protein>
    <submittedName>
        <fullName evidence="1">Uncharacterized protein</fullName>
    </submittedName>
</protein>
<dbReference type="Proteomes" id="UP000002640">
    <property type="component" value="Unassembled WGS sequence"/>
</dbReference>
<dbReference type="RefSeq" id="XP_009524763.1">
    <property type="nucleotide sequence ID" value="XM_009526468.1"/>
</dbReference>
<evidence type="ECO:0000313" key="2">
    <source>
        <dbReference type="Proteomes" id="UP000002640"/>
    </source>
</evidence>
<dbReference type="KEGG" id="psoj:PHYSODRAFT_489195"/>